<dbReference type="Proteomes" id="UP000184267">
    <property type="component" value="Unassembled WGS sequence"/>
</dbReference>
<protein>
    <recommendedName>
        <fullName evidence="1">GST N-terminal domain-containing protein</fullName>
    </recommendedName>
</protein>
<dbReference type="SUPFAM" id="SSF47616">
    <property type="entry name" value="GST C-terminal domain-like"/>
    <property type="match status" value="1"/>
</dbReference>
<feature type="domain" description="GST N-terminal" evidence="1">
    <location>
        <begin position="50"/>
        <end position="134"/>
    </location>
</feature>
<evidence type="ECO:0000313" key="3">
    <source>
        <dbReference type="Proteomes" id="UP000184267"/>
    </source>
</evidence>
<dbReference type="Pfam" id="PF13417">
    <property type="entry name" value="GST_N_3"/>
    <property type="match status" value="1"/>
</dbReference>
<dbReference type="Gene3D" id="1.20.1050.10">
    <property type="match status" value="1"/>
</dbReference>
<dbReference type="OrthoDB" id="412788at2759"/>
<dbReference type="STRING" id="154538.A0A1M2VW20"/>
<reference evidence="2 3" key="1">
    <citation type="submission" date="2016-10" db="EMBL/GenBank/DDBJ databases">
        <title>Genome sequence of the basidiomycete white-rot fungus Trametes pubescens.</title>
        <authorList>
            <person name="Makela M.R."/>
            <person name="Granchi Z."/>
            <person name="Peng M."/>
            <person name="De Vries R.P."/>
            <person name="Grigoriev I."/>
            <person name="Riley R."/>
            <person name="Hilden K."/>
        </authorList>
    </citation>
    <scope>NUCLEOTIDE SEQUENCE [LARGE SCALE GENOMIC DNA]</scope>
    <source>
        <strain evidence="2 3">FBCC735</strain>
    </source>
</reference>
<dbReference type="SUPFAM" id="SSF52833">
    <property type="entry name" value="Thioredoxin-like"/>
    <property type="match status" value="1"/>
</dbReference>
<proteinExistence type="predicted"/>
<keyword evidence="3" id="KW-1185">Reference proteome</keyword>
<accession>A0A1M2VW20</accession>
<name>A0A1M2VW20_TRAPU</name>
<comment type="caution">
    <text evidence="2">The sequence shown here is derived from an EMBL/GenBank/DDBJ whole genome shotgun (WGS) entry which is preliminary data.</text>
</comment>
<dbReference type="CDD" id="cd00299">
    <property type="entry name" value="GST_C_family"/>
    <property type="match status" value="1"/>
</dbReference>
<dbReference type="InterPro" id="IPR036249">
    <property type="entry name" value="Thioredoxin-like_sf"/>
</dbReference>
<evidence type="ECO:0000259" key="1">
    <source>
        <dbReference type="PROSITE" id="PS50404"/>
    </source>
</evidence>
<gene>
    <name evidence="2" type="ORF">TRAPUB_11612</name>
</gene>
<dbReference type="AlphaFoldDB" id="A0A1M2VW20"/>
<dbReference type="EMBL" id="MNAD01000569">
    <property type="protein sequence ID" value="OJT11817.1"/>
    <property type="molecule type" value="Genomic_DNA"/>
</dbReference>
<dbReference type="InterPro" id="IPR036282">
    <property type="entry name" value="Glutathione-S-Trfase_C_sf"/>
</dbReference>
<organism evidence="2 3">
    <name type="scientific">Trametes pubescens</name>
    <name type="common">White-rot fungus</name>
    <dbReference type="NCBI Taxonomy" id="154538"/>
    <lineage>
        <taxon>Eukaryota</taxon>
        <taxon>Fungi</taxon>
        <taxon>Dikarya</taxon>
        <taxon>Basidiomycota</taxon>
        <taxon>Agaricomycotina</taxon>
        <taxon>Agaricomycetes</taxon>
        <taxon>Polyporales</taxon>
        <taxon>Polyporaceae</taxon>
        <taxon>Trametes</taxon>
    </lineage>
</organism>
<dbReference type="InterPro" id="IPR004045">
    <property type="entry name" value="Glutathione_S-Trfase_N"/>
</dbReference>
<evidence type="ECO:0000313" key="2">
    <source>
        <dbReference type="EMBL" id="OJT11817.1"/>
    </source>
</evidence>
<dbReference type="PROSITE" id="PS50404">
    <property type="entry name" value="GST_NTER"/>
    <property type="match status" value="1"/>
</dbReference>
<sequence length="324" mass="34883">MAPSSPKSIKGVVSGYVGRITKRFTKSTHPQATSSSHIDVPETSQAATMSKPVFYTFGHSVWAAAAELAIAELGYADDAIETKVVNLVEGANFTPDFLKINPNGTLPTLVADGKAFTNTKDVVHYLVEHAPKKVASGTAFVDTIHEDRLDPNLPIFLARNEEELKANASGFSFVFADNRQKALEKYSELPEAASFKGFHDAKKAGNGGVLAILKGEVPDAVKDGFFTQSVQHWETLAAYITNELPAALPETGPFLGGAAPGEDDFHLGAWLARLVFLTQGTADKDGYKSLEKETKGPVSPKVAAYWAAWVERASFKKVYANGLH</sequence>
<dbReference type="OMA" id="YWAAWVE"/>
<dbReference type="Gene3D" id="3.40.30.10">
    <property type="entry name" value="Glutaredoxin"/>
    <property type="match status" value="1"/>
</dbReference>